<comment type="caution">
    <text evidence="2">The sequence shown here is derived from an EMBL/GenBank/DDBJ whole genome shotgun (WGS) entry which is preliminary data.</text>
</comment>
<reference evidence="2" key="1">
    <citation type="submission" date="2021-08" db="EMBL/GenBank/DDBJ databases">
        <title>WGS assembly of Ceratopteris richardii.</title>
        <authorList>
            <person name="Marchant D.B."/>
            <person name="Chen G."/>
            <person name="Jenkins J."/>
            <person name="Shu S."/>
            <person name="Leebens-Mack J."/>
            <person name="Grimwood J."/>
            <person name="Schmutz J."/>
            <person name="Soltis P."/>
            <person name="Soltis D."/>
            <person name="Chen Z.-H."/>
        </authorList>
    </citation>
    <scope>NUCLEOTIDE SEQUENCE</scope>
    <source>
        <strain evidence="2">Whitten #5841</strain>
        <tissue evidence="2">Leaf</tissue>
    </source>
</reference>
<keyword evidence="3" id="KW-1185">Reference proteome</keyword>
<feature type="region of interest" description="Disordered" evidence="1">
    <location>
        <begin position="1"/>
        <end position="38"/>
    </location>
</feature>
<evidence type="ECO:0000313" key="3">
    <source>
        <dbReference type="Proteomes" id="UP000825935"/>
    </source>
</evidence>
<sequence>MSPSNSSPLTNSRVKSPTAAKAGASKRKARKSRAKPKPFIEKLNAEDNATFKALVIQYTGQSPPLTEPASCSCSSPPMCRTSDSSPISAHDCELGRSMDICSSDNAPPIAMQGCTTRSWGIPQTNSTYIAQVLKSLETLSLRGIEAEKSIPCTHAQSGHVSMSETQPTSQHMLKTLLLKILIGFRHPNEAECASSQGNKDPININNLLNLYVLTLLHDITFNPVKGGF</sequence>
<accession>A0A8T2SNY3</accession>
<feature type="compositionally biased region" description="Polar residues" evidence="1">
    <location>
        <begin position="1"/>
        <end position="15"/>
    </location>
</feature>
<dbReference type="Proteomes" id="UP000825935">
    <property type="component" value="Chromosome 19"/>
</dbReference>
<evidence type="ECO:0000256" key="1">
    <source>
        <dbReference type="SAM" id="MobiDB-lite"/>
    </source>
</evidence>
<dbReference type="AlphaFoldDB" id="A0A8T2SNY3"/>
<proteinExistence type="predicted"/>
<name>A0A8T2SNY3_CERRI</name>
<protein>
    <submittedName>
        <fullName evidence="2">Uncharacterized protein</fullName>
    </submittedName>
</protein>
<organism evidence="2 3">
    <name type="scientific">Ceratopteris richardii</name>
    <name type="common">Triangle waterfern</name>
    <dbReference type="NCBI Taxonomy" id="49495"/>
    <lineage>
        <taxon>Eukaryota</taxon>
        <taxon>Viridiplantae</taxon>
        <taxon>Streptophyta</taxon>
        <taxon>Embryophyta</taxon>
        <taxon>Tracheophyta</taxon>
        <taxon>Polypodiopsida</taxon>
        <taxon>Polypodiidae</taxon>
        <taxon>Polypodiales</taxon>
        <taxon>Pteridineae</taxon>
        <taxon>Pteridaceae</taxon>
        <taxon>Parkerioideae</taxon>
        <taxon>Ceratopteris</taxon>
    </lineage>
</organism>
<gene>
    <name evidence="2" type="ORF">KP509_19G050300</name>
</gene>
<dbReference type="EMBL" id="CM035424">
    <property type="protein sequence ID" value="KAH7352533.1"/>
    <property type="molecule type" value="Genomic_DNA"/>
</dbReference>
<evidence type="ECO:0000313" key="2">
    <source>
        <dbReference type="EMBL" id="KAH7352533.1"/>
    </source>
</evidence>
<feature type="compositionally biased region" description="Basic residues" evidence="1">
    <location>
        <begin position="24"/>
        <end position="36"/>
    </location>
</feature>